<dbReference type="RefSeq" id="XP_001275878.1">
    <property type="nucleotide sequence ID" value="XM_001275877.1"/>
</dbReference>
<dbReference type="Gene3D" id="3.90.180.10">
    <property type="entry name" value="Medium-chain alcohol dehydrogenases, catalytic domain"/>
    <property type="match status" value="1"/>
</dbReference>
<gene>
    <name evidence="8" type="ORF">ACLA_074900</name>
</gene>
<dbReference type="GO" id="GO:0046872">
    <property type="term" value="F:metal ion binding"/>
    <property type="evidence" value="ECO:0007669"/>
    <property type="project" value="UniProtKB-KW"/>
</dbReference>
<keyword evidence="4" id="KW-0862">Zinc</keyword>
<dbReference type="EMBL" id="DS027045">
    <property type="protein sequence ID" value="EAW14452.1"/>
    <property type="molecule type" value="Genomic_DNA"/>
</dbReference>
<dbReference type="HOGENOM" id="CLU_026673_11_0_1"/>
<dbReference type="VEuPathDB" id="FungiDB:ACLA_074900"/>
<evidence type="ECO:0000313" key="9">
    <source>
        <dbReference type="Proteomes" id="UP000006701"/>
    </source>
</evidence>
<protein>
    <submittedName>
        <fullName evidence="8">Alcohol dehydrogenase, zinc-containing</fullName>
    </submittedName>
</protein>
<dbReference type="AlphaFoldDB" id="A1C7T1"/>
<dbReference type="Gene3D" id="3.40.50.720">
    <property type="entry name" value="NAD(P)-binding Rossmann-like Domain"/>
    <property type="match status" value="1"/>
</dbReference>
<evidence type="ECO:0000313" key="8">
    <source>
        <dbReference type="EMBL" id="EAW14452.1"/>
    </source>
</evidence>
<keyword evidence="3" id="KW-0479">Metal-binding</keyword>
<dbReference type="STRING" id="344612.A1C7T1"/>
<sequence>MREVRFHGCGDIRVEQIDEPVCGEGQRARNHENSRDWAGEEGLDPTCLRGYLRQRSYPHEYLHGPITIPRTAHSITGGRIPVTVAEIGPGVTRVKFGDRVAVKPNLYDGTCSCCVTARPNCCRNMAFIGLSNDAGGLSDQIVVGEKHAILLPEGFPLDLGALVEPLTGAWLNRSSVRPGDTVLVVGGGPIGLAVVQVLKAHSIKSIVVSEVSPQRQLIAKVLGASKVLDPRTQDVVAMVRAMTAGPGPPLHLSAPGCKPAWTQPSAGFKCEHVIGSVIYEDGDFEAVIDAISSGKLSPQDMITCKEDVVERGFKALIDERDKHVKILVDVSA</sequence>
<dbReference type="PANTHER" id="PTHR43161">
    <property type="entry name" value="SORBITOL DEHYDROGENASE"/>
    <property type="match status" value="1"/>
</dbReference>
<comment type="similarity">
    <text evidence="2">Belongs to the zinc-containing alcohol dehydrogenase family.</text>
</comment>
<dbReference type="KEGG" id="act:ACLA_074900"/>
<name>A1C7T1_ASPCL</name>
<dbReference type="Proteomes" id="UP000006701">
    <property type="component" value="Unassembled WGS sequence"/>
</dbReference>
<feature type="domain" description="Alcohol dehydrogenase-like N-terminal" evidence="7">
    <location>
        <begin position="74"/>
        <end position="153"/>
    </location>
</feature>
<proteinExistence type="inferred from homology"/>
<dbReference type="PANTHER" id="PTHR43161:SF23">
    <property type="entry name" value="(R,R)-BUTANEDIOL DEHYDROGENASE-RELATED"/>
    <property type="match status" value="1"/>
</dbReference>
<evidence type="ECO:0000256" key="1">
    <source>
        <dbReference type="ARBA" id="ARBA00001947"/>
    </source>
</evidence>
<dbReference type="GeneID" id="4707499"/>
<dbReference type="InterPro" id="IPR013154">
    <property type="entry name" value="ADH-like_N"/>
</dbReference>
<evidence type="ECO:0000256" key="3">
    <source>
        <dbReference type="ARBA" id="ARBA00022723"/>
    </source>
</evidence>
<dbReference type="InterPro" id="IPR013149">
    <property type="entry name" value="ADH-like_C"/>
</dbReference>
<keyword evidence="5" id="KW-0560">Oxidoreductase</keyword>
<dbReference type="eggNOG" id="KOG0024">
    <property type="taxonomic scope" value="Eukaryota"/>
</dbReference>
<keyword evidence="9" id="KW-1185">Reference proteome</keyword>
<dbReference type="GO" id="GO:0034079">
    <property type="term" value="P:butanediol biosynthetic process"/>
    <property type="evidence" value="ECO:0007669"/>
    <property type="project" value="TreeGrafter"/>
</dbReference>
<evidence type="ECO:0000256" key="5">
    <source>
        <dbReference type="ARBA" id="ARBA00023002"/>
    </source>
</evidence>
<dbReference type="InterPro" id="IPR036291">
    <property type="entry name" value="NAD(P)-bd_dom_sf"/>
</dbReference>
<dbReference type="SUPFAM" id="SSF51735">
    <property type="entry name" value="NAD(P)-binding Rossmann-fold domains"/>
    <property type="match status" value="1"/>
</dbReference>
<dbReference type="GO" id="GO:0000721">
    <property type="term" value="F:(R,R)-butanediol dehydrogenase activity"/>
    <property type="evidence" value="ECO:0007669"/>
    <property type="project" value="TreeGrafter"/>
</dbReference>
<reference evidence="8 9" key="1">
    <citation type="journal article" date="2008" name="PLoS Genet.">
        <title>Genomic islands in the pathogenic filamentous fungus Aspergillus fumigatus.</title>
        <authorList>
            <person name="Fedorova N.D."/>
            <person name="Khaldi N."/>
            <person name="Joardar V.S."/>
            <person name="Maiti R."/>
            <person name="Amedeo P."/>
            <person name="Anderson M.J."/>
            <person name="Crabtree J."/>
            <person name="Silva J.C."/>
            <person name="Badger J.H."/>
            <person name="Albarraq A."/>
            <person name="Angiuoli S."/>
            <person name="Bussey H."/>
            <person name="Bowyer P."/>
            <person name="Cotty P.J."/>
            <person name="Dyer P.S."/>
            <person name="Egan A."/>
            <person name="Galens K."/>
            <person name="Fraser-Liggett C.M."/>
            <person name="Haas B.J."/>
            <person name="Inman J.M."/>
            <person name="Kent R."/>
            <person name="Lemieux S."/>
            <person name="Malavazi I."/>
            <person name="Orvis J."/>
            <person name="Roemer T."/>
            <person name="Ronning C.M."/>
            <person name="Sundaram J.P."/>
            <person name="Sutton G."/>
            <person name="Turner G."/>
            <person name="Venter J.C."/>
            <person name="White O.R."/>
            <person name="Whitty B.R."/>
            <person name="Youngman P."/>
            <person name="Wolfe K.H."/>
            <person name="Goldman G.H."/>
            <person name="Wortman J.R."/>
            <person name="Jiang B."/>
            <person name="Denning D.W."/>
            <person name="Nierman W.C."/>
        </authorList>
    </citation>
    <scope>NUCLEOTIDE SEQUENCE [LARGE SCALE GENOMIC DNA]</scope>
    <source>
        <strain evidence="9">ATCC 1007 / CBS 513.65 / DSM 816 / NCTC 3887 / NRRL 1</strain>
    </source>
</reference>
<organism evidence="8 9">
    <name type="scientific">Aspergillus clavatus (strain ATCC 1007 / CBS 513.65 / DSM 816 / NCTC 3887 / NRRL 1 / QM 1276 / 107)</name>
    <dbReference type="NCBI Taxonomy" id="344612"/>
    <lineage>
        <taxon>Eukaryota</taxon>
        <taxon>Fungi</taxon>
        <taxon>Dikarya</taxon>
        <taxon>Ascomycota</taxon>
        <taxon>Pezizomycotina</taxon>
        <taxon>Eurotiomycetes</taxon>
        <taxon>Eurotiomycetidae</taxon>
        <taxon>Eurotiales</taxon>
        <taxon>Aspergillaceae</taxon>
        <taxon>Aspergillus</taxon>
        <taxon>Aspergillus subgen. Fumigati</taxon>
    </lineage>
</organism>
<dbReference type="Pfam" id="PF00107">
    <property type="entry name" value="ADH_zinc_N"/>
    <property type="match status" value="1"/>
</dbReference>
<evidence type="ECO:0000259" key="6">
    <source>
        <dbReference type="Pfam" id="PF00107"/>
    </source>
</evidence>
<comment type="cofactor">
    <cofactor evidence="1">
        <name>Zn(2+)</name>
        <dbReference type="ChEBI" id="CHEBI:29105"/>
    </cofactor>
</comment>
<dbReference type="OrthoDB" id="3941538at2759"/>
<dbReference type="SUPFAM" id="SSF50129">
    <property type="entry name" value="GroES-like"/>
    <property type="match status" value="1"/>
</dbReference>
<evidence type="ECO:0000256" key="2">
    <source>
        <dbReference type="ARBA" id="ARBA00008072"/>
    </source>
</evidence>
<accession>A1C7T1</accession>
<evidence type="ECO:0000256" key="4">
    <source>
        <dbReference type="ARBA" id="ARBA00022833"/>
    </source>
</evidence>
<dbReference type="GO" id="GO:0005737">
    <property type="term" value="C:cytoplasm"/>
    <property type="evidence" value="ECO:0007669"/>
    <property type="project" value="TreeGrafter"/>
</dbReference>
<feature type="domain" description="Alcohol dehydrogenase-like C-terminal" evidence="6">
    <location>
        <begin position="189"/>
        <end position="261"/>
    </location>
</feature>
<dbReference type="InterPro" id="IPR011032">
    <property type="entry name" value="GroES-like_sf"/>
</dbReference>
<evidence type="ECO:0000259" key="7">
    <source>
        <dbReference type="Pfam" id="PF08240"/>
    </source>
</evidence>
<dbReference type="Pfam" id="PF08240">
    <property type="entry name" value="ADH_N"/>
    <property type="match status" value="1"/>
</dbReference>